<keyword evidence="2 6" id="KW-0349">Heme</keyword>
<keyword evidence="4" id="KW-0249">Electron transport</keyword>
<evidence type="ECO:0000256" key="6">
    <source>
        <dbReference type="PROSITE-ProRule" id="PRU00433"/>
    </source>
</evidence>
<evidence type="ECO:0000256" key="5">
    <source>
        <dbReference type="ARBA" id="ARBA00023004"/>
    </source>
</evidence>
<dbReference type="PROSITE" id="PS51007">
    <property type="entry name" value="CYTC"/>
    <property type="match status" value="2"/>
</dbReference>
<evidence type="ECO:0000313" key="8">
    <source>
        <dbReference type="EMBL" id="NVP58330.1"/>
    </source>
</evidence>
<dbReference type="EMBL" id="JABXYK010000024">
    <property type="protein sequence ID" value="NVP58330.1"/>
    <property type="molecule type" value="Genomic_DNA"/>
</dbReference>
<evidence type="ECO:0000256" key="3">
    <source>
        <dbReference type="ARBA" id="ARBA00022723"/>
    </source>
</evidence>
<gene>
    <name evidence="8" type="ORF">HV823_24135</name>
</gene>
<feature type="domain" description="Cytochrome c" evidence="7">
    <location>
        <begin position="67"/>
        <end position="153"/>
    </location>
</feature>
<dbReference type="SUPFAM" id="SSF46626">
    <property type="entry name" value="Cytochrome c"/>
    <property type="match status" value="3"/>
</dbReference>
<dbReference type="InterPro" id="IPR009056">
    <property type="entry name" value="Cyt_c-like_dom"/>
</dbReference>
<evidence type="ECO:0000256" key="4">
    <source>
        <dbReference type="ARBA" id="ARBA00022982"/>
    </source>
</evidence>
<dbReference type="Pfam" id="PF00034">
    <property type="entry name" value="Cytochrom_C"/>
    <property type="match status" value="1"/>
</dbReference>
<dbReference type="PANTHER" id="PTHR33751:SF9">
    <property type="entry name" value="CYTOCHROME C4"/>
    <property type="match status" value="1"/>
</dbReference>
<dbReference type="Pfam" id="PF13442">
    <property type="entry name" value="Cytochrome_CBB3"/>
    <property type="match status" value="1"/>
</dbReference>
<accession>A0ABX2QKN8</accession>
<keyword evidence="3 6" id="KW-0479">Metal-binding</keyword>
<evidence type="ECO:0000313" key="9">
    <source>
        <dbReference type="Proteomes" id="UP000659172"/>
    </source>
</evidence>
<evidence type="ECO:0000256" key="1">
    <source>
        <dbReference type="ARBA" id="ARBA00022448"/>
    </source>
</evidence>
<protein>
    <submittedName>
        <fullName evidence="8">C-type cytochrome</fullName>
    </submittedName>
</protein>
<dbReference type="InterPro" id="IPR050597">
    <property type="entry name" value="Cytochrome_c_Oxidase_Subunit"/>
</dbReference>
<proteinExistence type="predicted"/>
<name>A0ABX2QKN8_9HYPH</name>
<organism evidence="8 9">
    <name type="scientific">Mycoplana rhizolycopersici</name>
    <dbReference type="NCBI Taxonomy" id="2746702"/>
    <lineage>
        <taxon>Bacteria</taxon>
        <taxon>Pseudomonadati</taxon>
        <taxon>Pseudomonadota</taxon>
        <taxon>Alphaproteobacteria</taxon>
        <taxon>Hyphomicrobiales</taxon>
        <taxon>Rhizobiaceae</taxon>
        <taxon>Mycoplana</taxon>
    </lineage>
</organism>
<dbReference type="Proteomes" id="UP000659172">
    <property type="component" value="Unassembled WGS sequence"/>
</dbReference>
<keyword evidence="5 6" id="KW-0408">Iron</keyword>
<keyword evidence="9" id="KW-1185">Reference proteome</keyword>
<dbReference type="PANTHER" id="PTHR33751">
    <property type="entry name" value="CBB3-TYPE CYTOCHROME C OXIDASE SUBUNIT FIXP"/>
    <property type="match status" value="1"/>
</dbReference>
<feature type="domain" description="Cytochrome c" evidence="7">
    <location>
        <begin position="258"/>
        <end position="347"/>
    </location>
</feature>
<comment type="caution">
    <text evidence="8">The sequence shown here is derived from an EMBL/GenBank/DDBJ whole genome shotgun (WGS) entry which is preliminary data.</text>
</comment>
<dbReference type="RefSeq" id="WP_176952231.1">
    <property type="nucleotide sequence ID" value="NZ_JABXYK010000024.1"/>
</dbReference>
<evidence type="ECO:0000256" key="2">
    <source>
        <dbReference type="ARBA" id="ARBA00022617"/>
    </source>
</evidence>
<sequence>MVIGRKHLAALVLGAALVGWVIPWSGVIGISASTGHWKLTDWFLHWAMRSSVRTSAIGIEVPPLEEGMLPMAAGHFEGGCALCHGSPAMPPPASVRGMLPVPPDLKEVIPTWTDAELFQIVQHGVRFTGMPSWPVAEREDEVWAMVAFLRRYPDLDGASYRRLAGHAAHQSRDQGRVLETCNGCHAPDRLDRDSLVPRLDGQSQTYLRDSLAAYAEGMRPSGIMAVAIQSLTEQERAALAVHFSERTVRGVNAVALSNQTGRGEHIARFGDLDRRIPACMSCHDRTNGNPAYPRLAGQPAAYLAAQLRLFVDEKRGGGPHRALMAKVAANLDDSDIKAVAEYFSARDPSADAGPDHIVPASVGFSSRGR</sequence>
<evidence type="ECO:0000259" key="7">
    <source>
        <dbReference type="PROSITE" id="PS51007"/>
    </source>
</evidence>
<dbReference type="InterPro" id="IPR036909">
    <property type="entry name" value="Cyt_c-like_dom_sf"/>
</dbReference>
<reference evidence="8 9" key="1">
    <citation type="submission" date="2020-06" db="EMBL/GenBank/DDBJ databases">
        <title>Rhizobium sp.nov. isolated from the tomato plant.</title>
        <authorList>
            <person name="Thin K.K."/>
            <person name="Zhang X."/>
            <person name="He S."/>
        </authorList>
    </citation>
    <scope>NUCLEOTIDE SEQUENCE [LARGE SCALE GENOMIC DNA]</scope>
    <source>
        <strain evidence="8 9">DBTS2</strain>
    </source>
</reference>
<dbReference type="Gene3D" id="1.10.760.10">
    <property type="entry name" value="Cytochrome c-like domain"/>
    <property type="match status" value="3"/>
</dbReference>
<keyword evidence="1" id="KW-0813">Transport</keyword>